<dbReference type="GO" id="GO:0046872">
    <property type="term" value="F:metal ion binding"/>
    <property type="evidence" value="ECO:0007669"/>
    <property type="project" value="InterPro"/>
</dbReference>
<protein>
    <recommendedName>
        <fullName evidence="2">Heavy metal binding domain-containing protein</fullName>
    </recommendedName>
</protein>
<comment type="caution">
    <text evidence="3">The sequence shown here is derived from an EMBL/GenBank/DDBJ whole genome shotgun (WGS) entry which is preliminary data.</text>
</comment>
<feature type="chain" id="PRO_5030580649" description="Heavy metal binding domain-containing protein" evidence="1">
    <location>
        <begin position="21"/>
        <end position="93"/>
    </location>
</feature>
<keyword evidence="1" id="KW-0732">Signal</keyword>
<feature type="signal peptide" evidence="1">
    <location>
        <begin position="1"/>
        <end position="20"/>
    </location>
</feature>
<keyword evidence="4" id="KW-1185">Reference proteome</keyword>
<dbReference type="Pfam" id="PF19335">
    <property type="entry name" value="HMBD"/>
    <property type="match status" value="1"/>
</dbReference>
<dbReference type="InterPro" id="IPR045800">
    <property type="entry name" value="HMBD"/>
</dbReference>
<dbReference type="PROSITE" id="PS51257">
    <property type="entry name" value="PROKAR_LIPOPROTEIN"/>
    <property type="match status" value="1"/>
</dbReference>
<dbReference type="EMBL" id="JABKAU010000007">
    <property type="protein sequence ID" value="NVO30592.1"/>
    <property type="molecule type" value="Genomic_DNA"/>
</dbReference>
<evidence type="ECO:0000313" key="4">
    <source>
        <dbReference type="Proteomes" id="UP000565521"/>
    </source>
</evidence>
<dbReference type="Proteomes" id="UP000565521">
    <property type="component" value="Unassembled WGS sequence"/>
</dbReference>
<evidence type="ECO:0000256" key="1">
    <source>
        <dbReference type="SAM" id="SignalP"/>
    </source>
</evidence>
<organism evidence="3 4">
    <name type="scientific">Hymenobacter lapidiphilus</name>
    <dbReference type="NCBI Taxonomy" id="2608003"/>
    <lineage>
        <taxon>Bacteria</taxon>
        <taxon>Pseudomonadati</taxon>
        <taxon>Bacteroidota</taxon>
        <taxon>Cytophagia</taxon>
        <taxon>Cytophagales</taxon>
        <taxon>Hymenobacteraceae</taxon>
        <taxon>Hymenobacter</taxon>
    </lineage>
</organism>
<evidence type="ECO:0000259" key="2">
    <source>
        <dbReference type="Pfam" id="PF19335"/>
    </source>
</evidence>
<dbReference type="AlphaFoldDB" id="A0A7Y7PMW7"/>
<proteinExistence type="predicted"/>
<accession>A0A7Y7PMW7</accession>
<reference evidence="3 4" key="1">
    <citation type="submission" date="2020-05" db="EMBL/GenBank/DDBJ databases">
        <title>Hymenobacter terrestris sp. nov. and Hymenobacter lapidiphilus sp. nov., isolated from regoliths in Antarctica.</title>
        <authorList>
            <person name="Sedlacek I."/>
            <person name="Pantucek R."/>
            <person name="Zeman M."/>
            <person name="Holochova P."/>
            <person name="Kralova S."/>
            <person name="Stankova E."/>
            <person name="Sedo O."/>
            <person name="Micenkova L."/>
            <person name="Svec P."/>
            <person name="Gupta V."/>
            <person name="Sood U."/>
            <person name="Korpole U.S."/>
            <person name="Lal R."/>
        </authorList>
    </citation>
    <scope>NUCLEOTIDE SEQUENCE [LARGE SCALE GENOMIC DNA]</scope>
    <source>
        <strain evidence="3 4">P5342</strain>
    </source>
</reference>
<dbReference type="RefSeq" id="WP_176907461.1">
    <property type="nucleotide sequence ID" value="NZ_JABKAU010000007.1"/>
</dbReference>
<evidence type="ECO:0000313" key="3">
    <source>
        <dbReference type="EMBL" id="NVO30592.1"/>
    </source>
</evidence>
<sequence length="93" mass="9376">MTYFKQVALALCLLPMLALTSCEQKATTAEAPATEATATEAPAATGAEAMPVATAAYICPMNCAGSASDKPGKCPVCNMDLEPNPAAKPAATL</sequence>
<gene>
    <name evidence="3" type="ORF">HW554_05200</name>
</gene>
<name>A0A7Y7PMW7_9BACT</name>
<feature type="domain" description="Heavy metal binding" evidence="2">
    <location>
        <begin position="57"/>
        <end position="84"/>
    </location>
</feature>